<name>A0A3G6JFI3_LACDL</name>
<reference evidence="1" key="1">
    <citation type="submission" date="2018-07" db="EMBL/GenBank/DDBJ databases">
        <authorList>
            <person name="Somerville V."/>
        </authorList>
    </citation>
    <scope>NUCLEOTIDE SEQUENCE</scope>
    <source>
        <strain evidence="1">NWC_2_2</strain>
    </source>
</reference>
<sequence length="118" mass="13188">MRIYISSYSSDCTYFKCQYDITLVYNHSIPKTNPKFLVLLKSSSRTTKLWSFSVDVGSASPKESHFGRSFHTSSVMCFETEACTCNRSLASVLLASPRTPTIDSCRTHISTGFASLFC</sequence>
<proteinExistence type="predicted"/>
<protein>
    <submittedName>
        <fullName evidence="1">Uncharacterized protein</fullName>
    </submittedName>
</protein>
<accession>A0A3G6JFI3</accession>
<evidence type="ECO:0000313" key="1">
    <source>
        <dbReference type="EMBL" id="AZA16621.1"/>
    </source>
</evidence>
<gene>
    <name evidence="1" type="ORF">DQL93_09090</name>
</gene>
<dbReference type="AlphaFoldDB" id="A0A3G6JFI3"/>
<organism evidence="1">
    <name type="scientific">Lactobacillus delbrueckii subsp. lactis</name>
    <dbReference type="NCBI Taxonomy" id="29397"/>
    <lineage>
        <taxon>Bacteria</taxon>
        <taxon>Bacillati</taxon>
        <taxon>Bacillota</taxon>
        <taxon>Bacilli</taxon>
        <taxon>Lactobacillales</taxon>
        <taxon>Lactobacillaceae</taxon>
        <taxon>Lactobacillus</taxon>
    </lineage>
</organism>
<dbReference type="EMBL" id="CP031023">
    <property type="protein sequence ID" value="AZA16621.1"/>
    <property type="molecule type" value="Genomic_DNA"/>
</dbReference>